<evidence type="ECO:0000313" key="3">
    <source>
        <dbReference type="EMBL" id="CAD8403015.1"/>
    </source>
</evidence>
<dbReference type="GO" id="GO:0006412">
    <property type="term" value="P:translation"/>
    <property type="evidence" value="ECO:0007669"/>
    <property type="project" value="InterPro"/>
</dbReference>
<dbReference type="Pfam" id="PF10484">
    <property type="entry name" value="MRP-S23"/>
    <property type="match status" value="1"/>
</dbReference>
<dbReference type="AlphaFoldDB" id="A0A7S0BTB0"/>
<dbReference type="GO" id="GO:0005840">
    <property type="term" value="C:ribosome"/>
    <property type="evidence" value="ECO:0007669"/>
    <property type="project" value="InterPro"/>
</dbReference>
<dbReference type="InterPro" id="IPR023611">
    <property type="entry name" value="mS23_dom_met"/>
</dbReference>
<reference evidence="3" key="1">
    <citation type="submission" date="2021-01" db="EMBL/GenBank/DDBJ databases">
        <authorList>
            <person name="Corre E."/>
            <person name="Pelletier E."/>
            <person name="Niang G."/>
            <person name="Scheremetjew M."/>
            <person name="Finn R."/>
            <person name="Kale V."/>
            <person name="Holt S."/>
            <person name="Cochrane G."/>
            <person name="Meng A."/>
            <person name="Brown T."/>
            <person name="Cohen L."/>
        </authorList>
    </citation>
    <scope>NUCLEOTIDE SEQUENCE</scope>
    <source>
        <strain evidence="3">UTEX LB 2760</strain>
    </source>
</reference>
<feature type="region of interest" description="Disordered" evidence="1">
    <location>
        <begin position="207"/>
        <end position="241"/>
    </location>
</feature>
<feature type="compositionally biased region" description="Basic residues" evidence="1">
    <location>
        <begin position="7"/>
        <end position="20"/>
    </location>
</feature>
<name>A0A7S0BTB0_9RHOD</name>
<evidence type="ECO:0000256" key="1">
    <source>
        <dbReference type="SAM" id="MobiDB-lite"/>
    </source>
</evidence>
<proteinExistence type="predicted"/>
<dbReference type="EMBL" id="HBEK01023758">
    <property type="protein sequence ID" value="CAD8403015.1"/>
    <property type="molecule type" value="Transcribed_RNA"/>
</dbReference>
<feature type="compositionally biased region" description="Basic and acidic residues" evidence="1">
    <location>
        <begin position="230"/>
        <end position="241"/>
    </location>
</feature>
<feature type="domain" description="Small ribosomal subunit protein mS23 conserved" evidence="2">
    <location>
        <begin position="37"/>
        <end position="138"/>
    </location>
</feature>
<sequence length="241" mass="27332">MAGGAVARKRLRNKARRWTRRHYEPPRVVSPKMDVVRVSDHGMIKAPDWVPVVKANPPVLKFLKAKLPPKLEFPEDQLRNKFFEVYPETRQAPVNPRALSMPNRHISDKFVHNQMLLLKKGVSVEKSFEMVSTQMAEELRGSSAGTDIYASLLNPRIKDYYTRVFMASWADSSRDKFLYKRITGDAPRGLEITLEDVLRPSFAADYAEQGDSVDSEGAKDQNESTPDNSLGKESKGVNKEI</sequence>
<protein>
    <recommendedName>
        <fullName evidence="2">Small ribosomal subunit protein mS23 conserved domain-containing protein</fullName>
    </recommendedName>
</protein>
<evidence type="ECO:0000259" key="2">
    <source>
        <dbReference type="Pfam" id="PF10484"/>
    </source>
</evidence>
<gene>
    <name evidence="3" type="ORF">RMAR0315_LOCUS13020</name>
</gene>
<feature type="region of interest" description="Disordered" evidence="1">
    <location>
        <begin position="1"/>
        <end position="23"/>
    </location>
</feature>
<organism evidence="3">
    <name type="scientific">Rhodosorus marinus</name>
    <dbReference type="NCBI Taxonomy" id="101924"/>
    <lineage>
        <taxon>Eukaryota</taxon>
        <taxon>Rhodophyta</taxon>
        <taxon>Stylonematophyceae</taxon>
        <taxon>Stylonematales</taxon>
        <taxon>Stylonemataceae</taxon>
        <taxon>Rhodosorus</taxon>
    </lineage>
</organism>
<accession>A0A7S0BTB0</accession>
<dbReference type="GO" id="GO:0003735">
    <property type="term" value="F:structural constituent of ribosome"/>
    <property type="evidence" value="ECO:0007669"/>
    <property type="project" value="InterPro"/>
</dbReference>